<dbReference type="Gene3D" id="1.10.10.60">
    <property type="entry name" value="Homeodomain-like"/>
    <property type="match status" value="2"/>
</dbReference>
<dbReference type="SMART" id="SM00342">
    <property type="entry name" value="HTH_ARAC"/>
    <property type="match status" value="1"/>
</dbReference>
<dbReference type="GO" id="GO:0003700">
    <property type="term" value="F:DNA-binding transcription factor activity"/>
    <property type="evidence" value="ECO:0007669"/>
    <property type="project" value="InterPro"/>
</dbReference>
<dbReference type="GO" id="GO:0000160">
    <property type="term" value="P:phosphorelay signal transduction system"/>
    <property type="evidence" value="ECO:0007669"/>
    <property type="project" value="UniProtKB-KW"/>
</dbReference>
<evidence type="ECO:0000256" key="10">
    <source>
        <dbReference type="PROSITE-ProRule" id="PRU00169"/>
    </source>
</evidence>
<evidence type="ECO:0000256" key="8">
    <source>
        <dbReference type="ARBA" id="ARBA00023163"/>
    </source>
</evidence>
<comment type="function">
    <text evidence="9">May play the central regulatory role in sporulation. It may be an element of the effector pathway responsible for the activation of sporulation genes in response to nutritional stress. Spo0A may act in concert with spo0H (a sigma factor) to control the expression of some genes that are critical to the sporulation process.</text>
</comment>
<evidence type="ECO:0000256" key="5">
    <source>
        <dbReference type="ARBA" id="ARBA00023012"/>
    </source>
</evidence>
<keyword evidence="8" id="KW-0804">Transcription</keyword>
<dbReference type="CDD" id="cd17536">
    <property type="entry name" value="REC_YesN-like"/>
    <property type="match status" value="1"/>
</dbReference>
<evidence type="ECO:0000256" key="2">
    <source>
        <dbReference type="ARBA" id="ARBA00018672"/>
    </source>
</evidence>
<reference evidence="14" key="1">
    <citation type="submission" date="2016-10" db="EMBL/GenBank/DDBJ databases">
        <authorList>
            <person name="Varghese N."/>
            <person name="Submissions S."/>
        </authorList>
    </citation>
    <scope>NUCLEOTIDE SEQUENCE [LARGE SCALE GENOMIC DNA]</scope>
    <source>
        <strain evidence="14">P18</strain>
    </source>
</reference>
<dbReference type="PROSITE" id="PS50110">
    <property type="entry name" value="RESPONSE_REGULATORY"/>
    <property type="match status" value="1"/>
</dbReference>
<accession>A0A1I5S561</accession>
<organism evidence="13 14">
    <name type="scientific">Butyrivibrio proteoclasticus</name>
    <dbReference type="NCBI Taxonomy" id="43305"/>
    <lineage>
        <taxon>Bacteria</taxon>
        <taxon>Bacillati</taxon>
        <taxon>Bacillota</taxon>
        <taxon>Clostridia</taxon>
        <taxon>Lachnospirales</taxon>
        <taxon>Lachnospiraceae</taxon>
        <taxon>Butyrivibrio</taxon>
    </lineage>
</organism>
<dbReference type="InterPro" id="IPR009057">
    <property type="entry name" value="Homeodomain-like_sf"/>
</dbReference>
<dbReference type="Proteomes" id="UP000182624">
    <property type="component" value="Unassembled WGS sequence"/>
</dbReference>
<name>A0A1I5S561_9FIRM</name>
<comment type="subcellular location">
    <subcellularLocation>
        <location evidence="1">Cytoplasm</location>
    </subcellularLocation>
</comment>
<dbReference type="OrthoDB" id="1769137at2"/>
<evidence type="ECO:0000259" key="11">
    <source>
        <dbReference type="PROSITE" id="PS01124"/>
    </source>
</evidence>
<dbReference type="PROSITE" id="PS01124">
    <property type="entry name" value="HTH_ARAC_FAMILY_2"/>
    <property type="match status" value="1"/>
</dbReference>
<dbReference type="PANTHER" id="PTHR42713">
    <property type="entry name" value="HISTIDINE KINASE-RELATED"/>
    <property type="match status" value="1"/>
</dbReference>
<dbReference type="SUPFAM" id="SSF46689">
    <property type="entry name" value="Homeodomain-like"/>
    <property type="match status" value="1"/>
</dbReference>
<evidence type="ECO:0000256" key="1">
    <source>
        <dbReference type="ARBA" id="ARBA00004496"/>
    </source>
</evidence>
<dbReference type="RefSeq" id="WP_074885173.1">
    <property type="nucleotide sequence ID" value="NZ_FOXO01000005.1"/>
</dbReference>
<dbReference type="Gene3D" id="3.40.50.2300">
    <property type="match status" value="1"/>
</dbReference>
<evidence type="ECO:0000313" key="13">
    <source>
        <dbReference type="EMBL" id="SFP65860.1"/>
    </source>
</evidence>
<keyword evidence="3" id="KW-0963">Cytoplasm</keyword>
<keyword evidence="14" id="KW-1185">Reference proteome</keyword>
<dbReference type="SUPFAM" id="SSF52172">
    <property type="entry name" value="CheY-like"/>
    <property type="match status" value="1"/>
</dbReference>
<dbReference type="GO" id="GO:0005737">
    <property type="term" value="C:cytoplasm"/>
    <property type="evidence" value="ECO:0007669"/>
    <property type="project" value="UniProtKB-SubCell"/>
</dbReference>
<feature type="domain" description="HTH araC/xylS-type" evidence="11">
    <location>
        <begin position="143"/>
        <end position="240"/>
    </location>
</feature>
<dbReference type="PANTHER" id="PTHR42713:SF3">
    <property type="entry name" value="TRANSCRIPTIONAL REGULATORY PROTEIN HPTR"/>
    <property type="match status" value="1"/>
</dbReference>
<evidence type="ECO:0000256" key="6">
    <source>
        <dbReference type="ARBA" id="ARBA00023015"/>
    </source>
</evidence>
<keyword evidence="5" id="KW-0902">Two-component regulatory system</keyword>
<protein>
    <recommendedName>
        <fullName evidence="2">Stage 0 sporulation protein A homolog</fullName>
    </recommendedName>
</protein>
<gene>
    <name evidence="13" type="ORF">SAMN04487928_105130</name>
</gene>
<evidence type="ECO:0000256" key="7">
    <source>
        <dbReference type="ARBA" id="ARBA00023125"/>
    </source>
</evidence>
<evidence type="ECO:0000256" key="9">
    <source>
        <dbReference type="ARBA" id="ARBA00024867"/>
    </source>
</evidence>
<evidence type="ECO:0000313" key="14">
    <source>
        <dbReference type="Proteomes" id="UP000182624"/>
    </source>
</evidence>
<sequence length="241" mass="27729">MLNVFLADDEPWILISMKKIVNWTEEGFVICGEATDGVKALDRIKKLKPDVVISDIKMPGIDGMELIKSIRKDKMDTDIIILSGYSEFEYAKTAIHYGCSDYLIKPVDEDELLQVLRNINAKRLNKEKSEESSLYNSESKIFQDILCYMKENYSDITQQVISDRFHMSVSAISNLFKKQTGRSYSDHLLEIRIESAEKLLRTTNYSIEEIAGKVGYNDYFYFMKTFKKATGISASAYRKNL</sequence>
<dbReference type="InterPro" id="IPR001789">
    <property type="entry name" value="Sig_transdc_resp-reg_receiver"/>
</dbReference>
<keyword evidence="4 10" id="KW-0597">Phosphoprotein</keyword>
<evidence type="ECO:0000256" key="4">
    <source>
        <dbReference type="ARBA" id="ARBA00022553"/>
    </source>
</evidence>
<evidence type="ECO:0000256" key="3">
    <source>
        <dbReference type="ARBA" id="ARBA00022490"/>
    </source>
</evidence>
<feature type="domain" description="Response regulatory" evidence="12">
    <location>
        <begin position="3"/>
        <end position="120"/>
    </location>
</feature>
<proteinExistence type="predicted"/>
<dbReference type="InterPro" id="IPR051552">
    <property type="entry name" value="HptR"/>
</dbReference>
<keyword evidence="6" id="KW-0805">Transcription regulation</keyword>
<dbReference type="Pfam" id="PF12833">
    <property type="entry name" value="HTH_18"/>
    <property type="match status" value="1"/>
</dbReference>
<evidence type="ECO:0000259" key="12">
    <source>
        <dbReference type="PROSITE" id="PS50110"/>
    </source>
</evidence>
<dbReference type="SMART" id="SM00448">
    <property type="entry name" value="REC"/>
    <property type="match status" value="1"/>
</dbReference>
<feature type="modified residue" description="4-aspartylphosphate" evidence="10">
    <location>
        <position position="55"/>
    </location>
</feature>
<dbReference type="AlphaFoldDB" id="A0A1I5S561"/>
<dbReference type="EMBL" id="FOXO01000005">
    <property type="protein sequence ID" value="SFP65860.1"/>
    <property type="molecule type" value="Genomic_DNA"/>
</dbReference>
<dbReference type="InterPro" id="IPR011006">
    <property type="entry name" value="CheY-like_superfamily"/>
</dbReference>
<dbReference type="Pfam" id="PF00072">
    <property type="entry name" value="Response_reg"/>
    <property type="match status" value="1"/>
</dbReference>
<keyword evidence="7" id="KW-0238">DNA-binding</keyword>
<dbReference type="GO" id="GO:0043565">
    <property type="term" value="F:sequence-specific DNA binding"/>
    <property type="evidence" value="ECO:0007669"/>
    <property type="project" value="InterPro"/>
</dbReference>
<dbReference type="InterPro" id="IPR018060">
    <property type="entry name" value="HTH_AraC"/>
</dbReference>